<dbReference type="SUPFAM" id="SSF109604">
    <property type="entry name" value="HD-domain/PDEase-like"/>
    <property type="match status" value="1"/>
</dbReference>
<dbReference type="Proteomes" id="UP000254537">
    <property type="component" value="Chromosome"/>
</dbReference>
<evidence type="ECO:0000259" key="1">
    <source>
        <dbReference type="PROSITE" id="PS51833"/>
    </source>
</evidence>
<feature type="domain" description="HDOD" evidence="1">
    <location>
        <begin position="15"/>
        <end position="205"/>
    </location>
</feature>
<dbReference type="Gene3D" id="3.30.450.40">
    <property type="match status" value="1"/>
</dbReference>
<evidence type="ECO:0000313" key="2">
    <source>
        <dbReference type="EMBL" id="AXK40274.1"/>
    </source>
</evidence>
<dbReference type="EMBL" id="CP031337">
    <property type="protein sequence ID" value="AXK40274.1"/>
    <property type="molecule type" value="Genomic_DNA"/>
</dbReference>
<protein>
    <submittedName>
        <fullName evidence="2">Histidine kinase</fullName>
    </submittedName>
</protein>
<name>A0A345Y8M2_9NEIS</name>
<organism evidence="2 3">
    <name type="scientific">Crenobacter cavernae</name>
    <dbReference type="NCBI Taxonomy" id="2290923"/>
    <lineage>
        <taxon>Bacteria</taxon>
        <taxon>Pseudomonadati</taxon>
        <taxon>Pseudomonadota</taxon>
        <taxon>Betaproteobacteria</taxon>
        <taxon>Neisseriales</taxon>
        <taxon>Neisseriaceae</taxon>
        <taxon>Crenobacter</taxon>
    </lineage>
</organism>
<dbReference type="OrthoDB" id="8594276at2"/>
<dbReference type="InterPro" id="IPR013976">
    <property type="entry name" value="HDOD"/>
</dbReference>
<dbReference type="KEGG" id="ccah:DWG20_13000"/>
<keyword evidence="2" id="KW-0418">Kinase</keyword>
<dbReference type="InterPro" id="IPR029016">
    <property type="entry name" value="GAF-like_dom_sf"/>
</dbReference>
<dbReference type="GO" id="GO:0016301">
    <property type="term" value="F:kinase activity"/>
    <property type="evidence" value="ECO:0007669"/>
    <property type="project" value="UniProtKB-KW"/>
</dbReference>
<dbReference type="RefSeq" id="WP_115434202.1">
    <property type="nucleotide sequence ID" value="NZ_CP031337.1"/>
</dbReference>
<keyword evidence="2" id="KW-0808">Transferase</keyword>
<dbReference type="Gene3D" id="1.10.3210.10">
    <property type="entry name" value="Hypothetical protein af1432"/>
    <property type="match status" value="1"/>
</dbReference>
<gene>
    <name evidence="2" type="ORF">DWG20_13000</name>
</gene>
<dbReference type="AlphaFoldDB" id="A0A345Y8M2"/>
<dbReference type="SUPFAM" id="SSF55781">
    <property type="entry name" value="GAF domain-like"/>
    <property type="match status" value="1"/>
</dbReference>
<evidence type="ECO:0000313" key="3">
    <source>
        <dbReference type="Proteomes" id="UP000254537"/>
    </source>
</evidence>
<accession>A0A345Y8M2</accession>
<dbReference type="PROSITE" id="PS51833">
    <property type="entry name" value="HDOD"/>
    <property type="match status" value="1"/>
</dbReference>
<reference evidence="2 3" key="1">
    <citation type="submission" date="2018-07" db="EMBL/GenBank/DDBJ databases">
        <title>Crenobacter cavernae sp. nov., isolated from a karst cave.</title>
        <authorList>
            <person name="Zhu H."/>
        </authorList>
    </citation>
    <scope>NUCLEOTIDE SEQUENCE [LARGE SCALE GENOMIC DNA]</scope>
    <source>
        <strain evidence="2 3">K1W11S-77</strain>
    </source>
</reference>
<sequence length="442" mass="48528">MELADWFSSVAARRWPVLPGTQAELAQLRARNVDLIHFSDLANLCLSDPLLLFDLLRVLGQSAAMQRNESTPTVEQMLMLVGLEGSIRRLGPLPALRPSRGVVDAETFEAVGDWLARGRVAALVVKEWLSIANEPKVEDAFVAALVYNLPACFYLLQRNAVPDPPLLQAVSAAYGVDYPKLLEAFARAMPLPPGLSAMFGAGGGHDARRRQVLRLAVATANGLEHGWWRPQFVAGIDAAARLVGSDFDTLYSVVVQAALSVGRHPRAPAYAYPARYLAMLEGDTRRTKMREVASLARVDDLDAALREAIRALANELKFERVMYWRFDAGQNALRLKYQIGVAAEHPLKRLAIDLAAGSFFALLSSRPQSFHAPLAARARLAEKYPDAFFSTVDATEFAVMTVFAGDTLAGVFYVDNVNSGRPIADDHYLRFKTLIAQTSRHA</sequence>
<proteinExistence type="predicted"/>